<dbReference type="RefSeq" id="WP_013131538.1">
    <property type="nucleotide sequence ID" value="NC_014165.1"/>
</dbReference>
<dbReference type="AlphaFoldDB" id="D6Y985"/>
<evidence type="ECO:0000313" key="7">
    <source>
        <dbReference type="Proteomes" id="UP000006640"/>
    </source>
</evidence>
<dbReference type="PANTHER" id="PTHR43085:SF46">
    <property type="entry name" value="ADENOSINE KINASE"/>
    <property type="match status" value="1"/>
</dbReference>
<evidence type="ECO:0000256" key="2">
    <source>
        <dbReference type="ARBA" id="ARBA00022679"/>
    </source>
</evidence>
<sequence length="328" mass="35602">MRIAVTGSIATDHLMTFPGRFGDQLVADRLDRVSLSFLVDDLQIRRGGCAANIAFGMASLGLRPILVGAVGADFADYRSWLERHGVDCDSIHVSELRHTARFLCTTDQDHNQIASFYTGAMAEARDIELEPIAQRVGGLDLVVVSPNDPDAMLRHTEEARVRGIPFAADPSQQLARMGGDEIRELIDGAAYLFANDYEMGLIKQKTGWSEEDILARVGVCVTTMGPKGARVDRAGEPPVHVPAAPEERKADPTGVGDAFRAGFLAGLAWGLSYERCAQLGNLTATHVLETVGCQEYTLGRQRFLERFAAAYGRAAADEVAAHAKFHHP</sequence>
<dbReference type="PROSITE" id="PS00583">
    <property type="entry name" value="PFKB_KINASES_1"/>
    <property type="match status" value="1"/>
</dbReference>
<evidence type="ECO:0000256" key="3">
    <source>
        <dbReference type="ARBA" id="ARBA00022777"/>
    </source>
</evidence>
<dbReference type="CDD" id="cd01942">
    <property type="entry name" value="ribokinase_group_A"/>
    <property type="match status" value="1"/>
</dbReference>
<organism evidence="6 7">
    <name type="scientific">Thermobispora bispora (strain ATCC 19993 / DSM 43833 / CBS 139.67 / JCM 10125 / KCTC 9307 / NBRC 14880 / R51)</name>
    <dbReference type="NCBI Taxonomy" id="469371"/>
    <lineage>
        <taxon>Bacteria</taxon>
        <taxon>Bacillati</taxon>
        <taxon>Actinomycetota</taxon>
        <taxon>Actinomycetes</taxon>
        <taxon>Streptosporangiales</taxon>
        <taxon>Streptosporangiaceae</taxon>
        <taxon>Thermobispora</taxon>
    </lineage>
</organism>
<protein>
    <submittedName>
        <fullName evidence="6">PfkB domain protein</fullName>
    </submittedName>
</protein>
<keyword evidence="7" id="KW-1185">Reference proteome</keyword>
<reference evidence="6 7" key="1">
    <citation type="submission" date="2010-01" db="EMBL/GenBank/DDBJ databases">
        <title>The complete genome of Thermobispora bispora DSM 43833.</title>
        <authorList>
            <consortium name="US DOE Joint Genome Institute (JGI-PGF)"/>
            <person name="Lucas S."/>
            <person name="Copeland A."/>
            <person name="Lapidus A."/>
            <person name="Glavina del Rio T."/>
            <person name="Dalin E."/>
            <person name="Tice H."/>
            <person name="Bruce D."/>
            <person name="Goodwin L."/>
            <person name="Pitluck S."/>
            <person name="Kyrpides N."/>
            <person name="Mavromatis K."/>
            <person name="Ivanova N."/>
            <person name="Mikhailova N."/>
            <person name="Chertkov O."/>
            <person name="Brettin T."/>
            <person name="Detter J.C."/>
            <person name="Han C."/>
            <person name="Larimer F."/>
            <person name="Land M."/>
            <person name="Hauser L."/>
            <person name="Markowitz V."/>
            <person name="Cheng J.-F."/>
            <person name="Hugenholtz P."/>
            <person name="Woyke T."/>
            <person name="Wu D."/>
            <person name="Jando M."/>
            <person name="Schneider S."/>
            <person name="Klenk H.-P."/>
            <person name="Eisen J.A."/>
        </authorList>
    </citation>
    <scope>NUCLEOTIDE SEQUENCE [LARGE SCALE GENOMIC DNA]</scope>
    <source>
        <strain evidence="7">ATCC 19993 / DSM 43833 / CBS 139.67 / JCM 10125 / KCTC 9307 / NBRC 14880 / R51</strain>
    </source>
</reference>
<dbReference type="InterPro" id="IPR011611">
    <property type="entry name" value="PfkB_dom"/>
</dbReference>
<keyword evidence="3" id="KW-0418">Kinase</keyword>
<evidence type="ECO:0000259" key="5">
    <source>
        <dbReference type="Pfam" id="PF00294"/>
    </source>
</evidence>
<dbReference type="eggNOG" id="COG0524">
    <property type="taxonomic scope" value="Bacteria"/>
</dbReference>
<dbReference type="KEGG" id="tbi:Tbis_1286"/>
<dbReference type="InterPro" id="IPR050306">
    <property type="entry name" value="PfkB_Carbo_kinase"/>
</dbReference>
<evidence type="ECO:0000256" key="1">
    <source>
        <dbReference type="ARBA" id="ARBA00010688"/>
    </source>
</evidence>
<dbReference type="STRING" id="469371.Tbis_1286"/>
<dbReference type="GO" id="GO:0016301">
    <property type="term" value="F:kinase activity"/>
    <property type="evidence" value="ECO:0007669"/>
    <property type="project" value="UniProtKB-KW"/>
</dbReference>
<dbReference type="PANTHER" id="PTHR43085">
    <property type="entry name" value="HEXOKINASE FAMILY MEMBER"/>
    <property type="match status" value="1"/>
</dbReference>
<gene>
    <name evidence="6" type="ordered locus">Tbis_1286</name>
</gene>
<feature type="region of interest" description="Disordered" evidence="4">
    <location>
        <begin position="228"/>
        <end position="252"/>
    </location>
</feature>
<feature type="domain" description="Carbohydrate kinase PfkB" evidence="5">
    <location>
        <begin position="30"/>
        <end position="295"/>
    </location>
</feature>
<dbReference type="HOGENOM" id="CLU_027634_5_2_11"/>
<accession>D6Y985</accession>
<keyword evidence="2" id="KW-0808">Transferase</keyword>
<dbReference type="SUPFAM" id="SSF53613">
    <property type="entry name" value="Ribokinase-like"/>
    <property type="match status" value="1"/>
</dbReference>
<dbReference type="Gene3D" id="3.40.1190.20">
    <property type="match status" value="1"/>
</dbReference>
<dbReference type="EMBL" id="CP001874">
    <property type="protein sequence ID" value="ADG88005.1"/>
    <property type="molecule type" value="Genomic_DNA"/>
</dbReference>
<dbReference type="InterPro" id="IPR029056">
    <property type="entry name" value="Ribokinase-like"/>
</dbReference>
<proteinExistence type="inferred from homology"/>
<comment type="similarity">
    <text evidence="1">Belongs to the carbohydrate kinase PfkB family.</text>
</comment>
<dbReference type="InterPro" id="IPR002173">
    <property type="entry name" value="Carboh/pur_kinase_PfkB_CS"/>
</dbReference>
<dbReference type="Pfam" id="PF00294">
    <property type="entry name" value="PfkB"/>
    <property type="match status" value="1"/>
</dbReference>
<dbReference type="Proteomes" id="UP000006640">
    <property type="component" value="Chromosome"/>
</dbReference>
<evidence type="ECO:0000313" key="6">
    <source>
        <dbReference type="EMBL" id="ADG88005.1"/>
    </source>
</evidence>
<evidence type="ECO:0000256" key="4">
    <source>
        <dbReference type="SAM" id="MobiDB-lite"/>
    </source>
</evidence>
<name>D6Y985_THEBD</name>
<dbReference type="OrthoDB" id="9779730at2"/>